<dbReference type="RefSeq" id="WP_026799135.1">
    <property type="nucleotide sequence ID" value="NZ_AULI01000001.1"/>
</dbReference>
<organism evidence="1 2">
    <name type="scientific">Pontibacillus halophilus JSM 076056 = DSM 19796</name>
    <dbReference type="NCBI Taxonomy" id="1385510"/>
    <lineage>
        <taxon>Bacteria</taxon>
        <taxon>Bacillati</taxon>
        <taxon>Bacillota</taxon>
        <taxon>Bacilli</taxon>
        <taxon>Bacillales</taxon>
        <taxon>Bacillaceae</taxon>
        <taxon>Pontibacillus</taxon>
    </lineage>
</organism>
<sequence length="65" mass="7480">MKQYTVEPNKDATGWFVKIEGDAPTDLFDAKDAAIEKAEQFAQDNKPSRVTIYDKHNNVETERTY</sequence>
<evidence type="ECO:0000313" key="1">
    <source>
        <dbReference type="EMBL" id="KGX93765.1"/>
    </source>
</evidence>
<dbReference type="eggNOG" id="ENOG50337BX">
    <property type="taxonomic scope" value="Bacteria"/>
</dbReference>
<dbReference type="Proteomes" id="UP000030528">
    <property type="component" value="Unassembled WGS sequence"/>
</dbReference>
<dbReference type="InterPro" id="IPR018691">
    <property type="entry name" value="DUF2188"/>
</dbReference>
<evidence type="ECO:0000313" key="2">
    <source>
        <dbReference type="Proteomes" id="UP000030528"/>
    </source>
</evidence>
<protein>
    <recommendedName>
        <fullName evidence="3">DUF2188 domain-containing protein</fullName>
    </recommendedName>
</protein>
<gene>
    <name evidence="1" type="ORF">N781_00765</name>
</gene>
<dbReference type="Pfam" id="PF09954">
    <property type="entry name" value="DUF2188"/>
    <property type="match status" value="1"/>
</dbReference>
<dbReference type="EMBL" id="AVPE01000001">
    <property type="protein sequence ID" value="KGX93765.1"/>
    <property type="molecule type" value="Genomic_DNA"/>
</dbReference>
<name>A0A0A5GRH1_9BACI</name>
<proteinExistence type="predicted"/>
<evidence type="ECO:0008006" key="3">
    <source>
        <dbReference type="Google" id="ProtNLM"/>
    </source>
</evidence>
<dbReference type="OrthoDB" id="2428875at2"/>
<keyword evidence="2" id="KW-1185">Reference proteome</keyword>
<comment type="caution">
    <text evidence="1">The sequence shown here is derived from an EMBL/GenBank/DDBJ whole genome shotgun (WGS) entry which is preliminary data.</text>
</comment>
<dbReference type="AlphaFoldDB" id="A0A0A5GRH1"/>
<reference evidence="1 2" key="1">
    <citation type="submission" date="2013-08" db="EMBL/GenBank/DDBJ databases">
        <authorList>
            <person name="Huang J."/>
            <person name="Wang G."/>
        </authorList>
    </citation>
    <scope>NUCLEOTIDE SEQUENCE [LARGE SCALE GENOMIC DNA]</scope>
    <source>
        <strain evidence="1 2">JSM 076056</strain>
    </source>
</reference>
<accession>A0A0A5GRH1</accession>